<accession>A0A8J6EF19</accession>
<dbReference type="InterPro" id="IPR027417">
    <property type="entry name" value="P-loop_NTPase"/>
</dbReference>
<dbReference type="Proteomes" id="UP000770717">
    <property type="component" value="Unassembled WGS sequence"/>
</dbReference>
<reference evidence="4" key="1">
    <citation type="thesis" date="2020" institute="ProQuest LLC" country="789 East Eisenhower Parkway, Ann Arbor, MI, USA">
        <title>Comparative Genomics and Chromosome Evolution.</title>
        <authorList>
            <person name="Mudd A.B."/>
        </authorList>
    </citation>
    <scope>NUCLEOTIDE SEQUENCE</scope>
    <source>
        <strain evidence="4">HN-11 Male</strain>
        <tissue evidence="4">Kidney and liver</tissue>
    </source>
</reference>
<protein>
    <recommendedName>
        <fullName evidence="3">VLIG-type G domain-containing protein</fullName>
    </recommendedName>
</protein>
<gene>
    <name evidence="4" type="ORF">GDO78_014234</name>
</gene>
<dbReference type="PANTHER" id="PTHR14819:SF9">
    <property type="entry name" value="UP-REGULATOR OF CELL PROLIFERATION-LIKE"/>
    <property type="match status" value="1"/>
</dbReference>
<dbReference type="InterPro" id="IPR052986">
    <property type="entry name" value="VLIG_GTPase"/>
</dbReference>
<comment type="caution">
    <text evidence="4">The sequence shown here is derived from an EMBL/GenBank/DDBJ whole genome shotgun (WGS) entry which is preliminary data.</text>
</comment>
<dbReference type="Pfam" id="PF25683">
    <property type="entry name" value="URGCP_GTPase"/>
    <property type="match status" value="1"/>
</dbReference>
<organism evidence="4 5">
    <name type="scientific">Eleutherodactylus coqui</name>
    <name type="common">Puerto Rican coqui</name>
    <dbReference type="NCBI Taxonomy" id="57060"/>
    <lineage>
        <taxon>Eukaryota</taxon>
        <taxon>Metazoa</taxon>
        <taxon>Chordata</taxon>
        <taxon>Craniata</taxon>
        <taxon>Vertebrata</taxon>
        <taxon>Euteleostomi</taxon>
        <taxon>Amphibia</taxon>
        <taxon>Batrachia</taxon>
        <taxon>Anura</taxon>
        <taxon>Neobatrachia</taxon>
        <taxon>Hyloidea</taxon>
        <taxon>Eleutherodactylidae</taxon>
        <taxon>Eleutherodactylinae</taxon>
        <taxon>Eleutherodactylus</taxon>
        <taxon>Eleutherodactylus</taxon>
    </lineage>
</organism>
<dbReference type="Gene3D" id="3.40.50.300">
    <property type="entry name" value="P-loop containing nucleotide triphosphate hydrolases"/>
    <property type="match status" value="1"/>
</dbReference>
<evidence type="ECO:0000256" key="1">
    <source>
        <dbReference type="ARBA" id="ARBA00006828"/>
    </source>
</evidence>
<feature type="domain" description="VLIG-type G" evidence="3">
    <location>
        <begin position="585"/>
        <end position="829"/>
    </location>
</feature>
<comment type="similarity">
    <text evidence="1">Belongs to the TRAFAC class dynamin-like GTPase superfamily. Very large inducible GTPase (VLIG) family.</text>
</comment>
<dbReference type="InterPro" id="IPR058641">
    <property type="entry name" value="GVIN1_dom"/>
</dbReference>
<evidence type="ECO:0000313" key="4">
    <source>
        <dbReference type="EMBL" id="KAG9467820.1"/>
    </source>
</evidence>
<evidence type="ECO:0000259" key="3">
    <source>
        <dbReference type="PROSITE" id="PS51717"/>
    </source>
</evidence>
<proteinExistence type="inferred from homology"/>
<dbReference type="InterPro" id="IPR057365">
    <property type="entry name" value="URGCP"/>
</dbReference>
<evidence type="ECO:0000313" key="5">
    <source>
        <dbReference type="Proteomes" id="UP000770717"/>
    </source>
</evidence>
<dbReference type="OrthoDB" id="1597724at2759"/>
<dbReference type="Pfam" id="PF25974">
    <property type="entry name" value="URGCP_9th"/>
    <property type="match status" value="1"/>
</dbReference>
<feature type="coiled-coil region" evidence="2">
    <location>
        <begin position="726"/>
        <end position="756"/>
    </location>
</feature>
<sequence>MENLVVSKLSLRDILSIRPQALTACKPQQIDEIGWCVLRKIMSLNITARNTLVDGPDSASEATAESVKTRSIHPLDIICILFHCSDRFLQQEIITKMSMCQFAVPLLLPPGDGPNSTLMLWALHDIVKKWRPEMLADSKGFREDNVVNVEMLIFSFGRLGKNKLSKSKTLNHILNPEQQYHSFFMHDDVQGGNLDRKISDGLVEISWYFPSGKSDVFPEPIAVTNLRGDLESNWDEFLFQTRISSSVFIFIENICEREFKLLSTCGNQETKFYFIVTPGSGKTVSQETAMFLRDLLPLLKCDQSCVIVKNKDENEASMTKKIKKKIDEILKNRHQRVKLRDVLKDFSGFSYVTDENSAACQKANSYASNIVSEIQNITDYKKKTMKLQRDLWKDLSKLEKECCRMKNQGDKDAQKYQSELLGRKNGLRSKQYQHQMPRGIKLFIEAMTNGSQEEKHYFLKWMKLKLDTIARSNLSSLQAKYKEKITSKSYSSNELKELDQTISDSSLGIEHFLRELGQFYEAECSMVKQTRINHHQKKFLDLPGIAADLLLDGFPLELVDGEASNIPLQWITDVFTDLNKKTGGQCRMRVITVLGVQSTGKSTLLNTMFGLQFPVASGRCTRGAFMTLIKLDESFQKELDCHFILVVDTEGLKAPELASLDDSYEHDNELATLVVGLSDITIVNMAMENSSEMTDILQIVVHAFLRMKEVGKKPSCQFVHQNVSDVSAYEKNMRDRKKLLEQLNEMTKIAANMEKKSGIKTFSDVMDYDLEKHNWYIPGLWQGDPPMAPVNLGYSANLSELKKYLVEFMKTQKSHQKPSTIPEFIAWIESLWRAVKHEKFIYSFRNSLVAKAYNKLAEQYSNWEWNFIKRIHDWSVGMENLIKNKPTEVADGNKNELQNILLAEENKMNALLESYFDNSEDANLIERYREEFKRDIKYQQKELERNALSKYDETVSIQKGMLEIQNIQNQSQQLIEEKINNLIEICRKKKRDLSDKEIKQEFEVMWKRTLTDLHFEPLKRRDIGQAMLQQLKNDMSSKGPHINETLIKVGHLQINQETFTVNKSYIDLSWTSLYRNYFFVSKEITDPINNLATSLIDMCTEYVKEKVKTLEDYTDVYCRELLHMINARFQSKAVKKLHYTSQFELDIKLFIFGQASRDFQKLHDRFIQERDPRLCLDKLQTQYLSTFLSIFHEKDECRTRANRFCDLCLQPALTEYIFKHLGKKIVDDVLNNSDNVTFSSRSFFQYTVLEKLFKDNSFKQYVVYINSYEKFSKMLISNYISDKYSNMSCLQTLERELLSCINRKIKRVLNDDRILKSNSVPNALNQFCEMLKTELVIPKKEMNVITFHNKAKTEQFSDEIQHSLEHMETQILSELRSMTIESVLSKVTLKPQDELFRKVIGCGHQCPFCKVPCEAGGGDHKEHFASIHRPEGLGQYRWSDSNDLTDQLVTCICTTSVVSSDRFQNSDTEFECHPYKEYRTYYPDWAIQPDPSIESSDYWKYIFAQFNEKFAEEYKAKPAELPDDWKQITREQALSSLKKTFNIN</sequence>
<keyword evidence="2" id="KW-0175">Coiled coil</keyword>
<keyword evidence="5" id="KW-1185">Reference proteome</keyword>
<dbReference type="PANTHER" id="PTHR14819">
    <property type="entry name" value="GTP-BINDING"/>
    <property type="match status" value="1"/>
</dbReference>
<dbReference type="SUPFAM" id="SSF52540">
    <property type="entry name" value="P-loop containing nucleoside triphosphate hydrolases"/>
    <property type="match status" value="1"/>
</dbReference>
<dbReference type="InterPro" id="IPR030383">
    <property type="entry name" value="G_VLIG_dom"/>
</dbReference>
<dbReference type="EMBL" id="WNTK01001176">
    <property type="protein sequence ID" value="KAG9467820.1"/>
    <property type="molecule type" value="Genomic_DNA"/>
</dbReference>
<dbReference type="Pfam" id="PF25496">
    <property type="entry name" value="URGCP"/>
    <property type="match status" value="1"/>
</dbReference>
<name>A0A8J6EF19_ELECQ</name>
<evidence type="ECO:0000256" key="2">
    <source>
        <dbReference type="SAM" id="Coils"/>
    </source>
</evidence>
<dbReference type="PROSITE" id="PS51717">
    <property type="entry name" value="G_VLIG"/>
    <property type="match status" value="1"/>
</dbReference>
<dbReference type="GO" id="GO:0005525">
    <property type="term" value="F:GTP binding"/>
    <property type="evidence" value="ECO:0007669"/>
    <property type="project" value="InterPro"/>
</dbReference>